<organism evidence="1 2">
    <name type="scientific">Dibothriocephalus latus</name>
    <name type="common">Fish tapeworm</name>
    <name type="synonym">Diphyllobothrium latum</name>
    <dbReference type="NCBI Taxonomy" id="60516"/>
    <lineage>
        <taxon>Eukaryota</taxon>
        <taxon>Metazoa</taxon>
        <taxon>Spiralia</taxon>
        <taxon>Lophotrochozoa</taxon>
        <taxon>Platyhelminthes</taxon>
        <taxon>Cestoda</taxon>
        <taxon>Eucestoda</taxon>
        <taxon>Diphyllobothriidea</taxon>
        <taxon>Diphyllobothriidae</taxon>
        <taxon>Dibothriocephalus</taxon>
    </lineage>
</organism>
<evidence type="ECO:0000313" key="2">
    <source>
        <dbReference type="Proteomes" id="UP000281553"/>
    </source>
</evidence>
<keyword evidence="2" id="KW-1185">Reference proteome</keyword>
<dbReference type="EMBL" id="UYRU01070242">
    <property type="protein sequence ID" value="VDN19495.1"/>
    <property type="molecule type" value="Genomic_DNA"/>
</dbReference>
<sequence length="65" mass="7154">MNRLYGQCLSQAGDNSHWLRVANSLQTADCLLLGVFTSKDVTLPPEARLDLLLPSENLRLAKKAS</sequence>
<dbReference type="Proteomes" id="UP000281553">
    <property type="component" value="Unassembled WGS sequence"/>
</dbReference>
<dbReference type="AlphaFoldDB" id="A0A3P7LR28"/>
<reference evidence="1 2" key="1">
    <citation type="submission" date="2018-11" db="EMBL/GenBank/DDBJ databases">
        <authorList>
            <consortium name="Pathogen Informatics"/>
        </authorList>
    </citation>
    <scope>NUCLEOTIDE SEQUENCE [LARGE SCALE GENOMIC DNA]</scope>
</reference>
<gene>
    <name evidence="1" type="ORF">DILT_LOCUS13427</name>
</gene>
<proteinExistence type="predicted"/>
<evidence type="ECO:0000313" key="1">
    <source>
        <dbReference type="EMBL" id="VDN19495.1"/>
    </source>
</evidence>
<name>A0A3P7LR28_DIBLA</name>
<dbReference type="OrthoDB" id="2012278at2759"/>
<protein>
    <submittedName>
        <fullName evidence="1">Uncharacterized protein</fullName>
    </submittedName>
</protein>
<accession>A0A3P7LR28</accession>